<name>A0A662ZNF1_9GAMM</name>
<organism evidence="2 3">
    <name type="scientific">Ruminobacter amylophilus</name>
    <dbReference type="NCBI Taxonomy" id="867"/>
    <lineage>
        <taxon>Bacteria</taxon>
        <taxon>Pseudomonadati</taxon>
        <taxon>Pseudomonadota</taxon>
        <taxon>Gammaproteobacteria</taxon>
        <taxon>Aeromonadales</taxon>
        <taxon>Succinivibrionaceae</taxon>
        <taxon>Ruminobacter</taxon>
    </lineage>
</organism>
<keyword evidence="1" id="KW-0732">Signal</keyword>
<reference evidence="2 3" key="1">
    <citation type="submission" date="2016-10" db="EMBL/GenBank/DDBJ databases">
        <authorList>
            <person name="Varghese N."/>
            <person name="Submissions S."/>
        </authorList>
    </citation>
    <scope>NUCLEOTIDE SEQUENCE [LARGE SCALE GENOMIC DNA]</scope>
    <source>
        <strain evidence="2 3">DSM 1361</strain>
    </source>
</reference>
<feature type="chain" id="PRO_5025010012" evidence="1">
    <location>
        <begin position="21"/>
        <end position="164"/>
    </location>
</feature>
<proteinExistence type="predicted"/>
<dbReference type="RefSeq" id="WP_093143844.1">
    <property type="nucleotide sequence ID" value="NZ_FOXF01000077.1"/>
</dbReference>
<dbReference type="OrthoDB" id="5918848at2"/>
<sequence>MIIKYALCGMLAMLPVICCAQAMTEQQKNFHEKVINPIKREISPLVHLCWFENLESSSVCVNGTSGLGYEIPHYIKNKDIESVKVQSNDYTAKALSKGKVLVSTVTVTATKKYDNATYVMKAYLDGNDFVWSDSKDSTCIEKSLCVDGITDTIGVGMEHTFKFE</sequence>
<evidence type="ECO:0000313" key="3">
    <source>
        <dbReference type="Proteomes" id="UP000243745"/>
    </source>
</evidence>
<feature type="signal peptide" evidence="1">
    <location>
        <begin position="1"/>
        <end position="20"/>
    </location>
</feature>
<evidence type="ECO:0000313" key="2">
    <source>
        <dbReference type="EMBL" id="SFP77745.1"/>
    </source>
</evidence>
<evidence type="ECO:0000256" key="1">
    <source>
        <dbReference type="SAM" id="SignalP"/>
    </source>
</evidence>
<gene>
    <name evidence="2" type="ORF">SAMN02910344_02282</name>
</gene>
<accession>A0A662ZNF1</accession>
<dbReference type="AlphaFoldDB" id="A0A662ZNF1"/>
<dbReference type="EMBL" id="FOXF01000077">
    <property type="protein sequence ID" value="SFP77745.1"/>
    <property type="molecule type" value="Genomic_DNA"/>
</dbReference>
<dbReference type="Proteomes" id="UP000243745">
    <property type="component" value="Unassembled WGS sequence"/>
</dbReference>
<protein>
    <submittedName>
        <fullName evidence="2">Uncharacterized protein</fullName>
    </submittedName>
</protein>
<keyword evidence="3" id="KW-1185">Reference proteome</keyword>